<keyword evidence="1" id="KW-0175">Coiled coil</keyword>
<evidence type="ECO:0000256" key="1">
    <source>
        <dbReference type="SAM" id="Coils"/>
    </source>
</evidence>
<feature type="coiled-coil region" evidence="1">
    <location>
        <begin position="290"/>
        <end position="324"/>
    </location>
</feature>
<feature type="compositionally biased region" description="Basic and acidic residues" evidence="2">
    <location>
        <begin position="36"/>
        <end position="46"/>
    </location>
</feature>
<comment type="caution">
    <text evidence="3">The sequence shown here is derived from an EMBL/GenBank/DDBJ whole genome shotgun (WGS) entry which is preliminary data.</text>
</comment>
<dbReference type="GeneID" id="94194895"/>
<organism evidence="3 4">
    <name type="scientific">Babesia caballi</name>
    <dbReference type="NCBI Taxonomy" id="5871"/>
    <lineage>
        <taxon>Eukaryota</taxon>
        <taxon>Sar</taxon>
        <taxon>Alveolata</taxon>
        <taxon>Apicomplexa</taxon>
        <taxon>Aconoidasida</taxon>
        <taxon>Piroplasmida</taxon>
        <taxon>Babesiidae</taxon>
        <taxon>Babesia</taxon>
    </lineage>
</organism>
<name>A0AAV4LTS9_BABCB</name>
<reference evidence="3 4" key="1">
    <citation type="submission" date="2021-06" db="EMBL/GenBank/DDBJ databases">
        <title>Genome sequence of Babesia caballi.</title>
        <authorList>
            <person name="Yamagishi J."/>
            <person name="Kidaka T."/>
            <person name="Ochi A."/>
        </authorList>
    </citation>
    <scope>NUCLEOTIDE SEQUENCE [LARGE SCALE GENOMIC DNA]</scope>
    <source>
        <strain evidence="3">USDA-D6B2</strain>
    </source>
</reference>
<proteinExistence type="predicted"/>
<dbReference type="RefSeq" id="XP_067715483.1">
    <property type="nucleotide sequence ID" value="XM_067859382.1"/>
</dbReference>
<feature type="compositionally biased region" description="Basic residues" evidence="2">
    <location>
        <begin position="753"/>
        <end position="770"/>
    </location>
</feature>
<feature type="coiled-coil region" evidence="1">
    <location>
        <begin position="411"/>
        <end position="453"/>
    </location>
</feature>
<keyword evidence="4" id="KW-1185">Reference proteome</keyword>
<dbReference type="Proteomes" id="UP001497744">
    <property type="component" value="Unassembled WGS sequence"/>
</dbReference>
<protein>
    <submittedName>
        <fullName evidence="3">Uncharacterized protein</fullName>
    </submittedName>
</protein>
<dbReference type="EMBL" id="BPLF01000002">
    <property type="protein sequence ID" value="GIX63414.1"/>
    <property type="molecule type" value="Genomic_DNA"/>
</dbReference>
<evidence type="ECO:0000313" key="4">
    <source>
        <dbReference type="Proteomes" id="UP001497744"/>
    </source>
</evidence>
<dbReference type="AlphaFoldDB" id="A0AAV4LTS9"/>
<feature type="region of interest" description="Disordered" evidence="2">
    <location>
        <begin position="738"/>
        <end position="770"/>
    </location>
</feature>
<evidence type="ECO:0000313" key="3">
    <source>
        <dbReference type="EMBL" id="GIX63414.1"/>
    </source>
</evidence>
<sequence>MRSAVGLSGAPRHAEKSADCDFDSASELEASKASARSHDSGPVKDMKDSWGVLQELQEEARELLSLTYGLRVDTEPAPTAGLDGFRVSPPPSGRKLLLESPRLNLDPETKLAVDARWAQDAAPKKCKLLPGTDPSRTAETEKLFSTKTSCDSQERQVANFTSMDTVAPVRHLEKGVAYPLDLSVGDLCRSTPLIASATREGYQEMLVSLQQKYSVVLRMFEEINEQRMSYIEGLHELQGHLDNARSVMQLQKAEIAKLHSEAGRHEAVAHQVSRDLERCNDALSQRVHHEAKLEAKVREQQATIDRLTAQAADMQASVDSLTERLSKISFMPKLSAPPEFCDVEYTYEQALRELQDFVKAMCTGDVSEASLDSLVSSLEQGAGPLRYLEAAFDCPLIQQLAEFYRQRFVIANRFKDEVLQIQEEKEKELERNYERTQQLIDTYAARVHQANAENLSTRSLLQTFARRATMCAPSIDSKSKMAERISQKLRTPFGVQLGERPLVGPFAFRPSFVCVADGSLQFGRHKGDKFVPKSVISLKDVHKVDFGFNSSAYILHNAAVRQPHVFPWHFFTIVTGKREYHVVCTENHLVDVLLIGLNLMIAPYRFMVTALDISHMRLLRAKSKLHYYCVKHGISHRRMWLMALRKTAAEQHLPVKRYYRHAECSGAPHVHDARLEHRRRVGLLRAAALAPPEGELLLLVLRAALLLAGLDALGLALRQAGRLLLAVREHRRALLRTRGSRARASAENARVPRAGRRAAGRRRRAATHRARGGALRVARRDVEDAAGLRVVRAGVAIRSSNGAPQRRRQYRRLKVGSCLALILGLATRTTRHEWREAADPRVCIPPSGGAVNALDALASPGRVVRCDLDEVRALGLQVVRHDVVERERGIVRRRSLAASAFAKGGT</sequence>
<evidence type="ECO:0000256" key="2">
    <source>
        <dbReference type="SAM" id="MobiDB-lite"/>
    </source>
</evidence>
<feature type="region of interest" description="Disordered" evidence="2">
    <location>
        <begin position="1"/>
        <end position="46"/>
    </location>
</feature>
<gene>
    <name evidence="3" type="ORF">BcabD6B2_28490</name>
</gene>
<accession>A0AAV4LTS9</accession>